<organism evidence="2 3">
    <name type="scientific">Nocardioides agri</name>
    <dbReference type="NCBI Taxonomy" id="2682843"/>
    <lineage>
        <taxon>Bacteria</taxon>
        <taxon>Bacillati</taxon>
        <taxon>Actinomycetota</taxon>
        <taxon>Actinomycetes</taxon>
        <taxon>Propionibacteriales</taxon>
        <taxon>Nocardioidaceae</taxon>
        <taxon>Nocardioides</taxon>
    </lineage>
</organism>
<protein>
    <submittedName>
        <fullName evidence="2">SUMF1/EgtB/PvdO family nonheme iron enzyme</fullName>
    </submittedName>
</protein>
<dbReference type="Proteomes" id="UP000473525">
    <property type="component" value="Unassembled WGS sequence"/>
</dbReference>
<comment type="caution">
    <text evidence="2">The sequence shown here is derived from an EMBL/GenBank/DDBJ whole genome shotgun (WGS) entry which is preliminary data.</text>
</comment>
<dbReference type="AlphaFoldDB" id="A0A6L6XRR5"/>
<dbReference type="Pfam" id="PF03781">
    <property type="entry name" value="FGE-sulfatase"/>
    <property type="match status" value="1"/>
</dbReference>
<dbReference type="InterPro" id="IPR016187">
    <property type="entry name" value="CTDL_fold"/>
</dbReference>
<dbReference type="GO" id="GO:0120147">
    <property type="term" value="F:formylglycine-generating oxidase activity"/>
    <property type="evidence" value="ECO:0007669"/>
    <property type="project" value="TreeGrafter"/>
</dbReference>
<proteinExistence type="predicted"/>
<name>A0A6L6XRR5_9ACTN</name>
<feature type="domain" description="Sulfatase-modifying factor enzyme-like" evidence="1">
    <location>
        <begin position="1"/>
        <end position="285"/>
    </location>
</feature>
<reference evidence="2 3" key="1">
    <citation type="submission" date="2019-12" db="EMBL/GenBank/DDBJ databases">
        <authorList>
            <person name="Huq M.A."/>
        </authorList>
    </citation>
    <scope>NUCLEOTIDE SEQUENCE [LARGE SCALE GENOMIC DNA]</scope>
    <source>
        <strain evidence="2 3">MAH-18</strain>
    </source>
</reference>
<evidence type="ECO:0000313" key="2">
    <source>
        <dbReference type="EMBL" id="MVQ49959.1"/>
    </source>
</evidence>
<evidence type="ECO:0000259" key="1">
    <source>
        <dbReference type="Pfam" id="PF03781"/>
    </source>
</evidence>
<dbReference type="PANTHER" id="PTHR23150:SF19">
    <property type="entry name" value="FORMYLGLYCINE-GENERATING ENZYME"/>
    <property type="match status" value="1"/>
</dbReference>
<dbReference type="InterPro" id="IPR042095">
    <property type="entry name" value="SUMF_sf"/>
</dbReference>
<sequence length="288" mass="31390">MVLVPGGTAVIGSTSWYAEEAPLRTVEVGDVWFDRVPVTNADFARFVEDTGHVTVAETAPDAADFPGADPALLVPGSQLFTQTDGPVHLGDWTQWWRWQPGACWRAPDGPGSTWEDREDHPVVHVGWEDATAYAAWAGKDLASEAEWEHAARGGLAGRDFAWGDELNPGGSRLANTWVGPFPWRSDDPDGHHRTSPVGSYPANGYGLADMIGNVWEWTSTRWTDDHGTSPSPCCGGGSSLRETDRFVTKGGSHLCSPHYCQRYRPAARQGHGVRDTTSHVGFRCVLRP</sequence>
<dbReference type="PANTHER" id="PTHR23150">
    <property type="entry name" value="SULFATASE MODIFYING FACTOR 1, 2"/>
    <property type="match status" value="1"/>
</dbReference>
<dbReference type="EMBL" id="WSEK01000004">
    <property type="protein sequence ID" value="MVQ49959.1"/>
    <property type="molecule type" value="Genomic_DNA"/>
</dbReference>
<dbReference type="SUPFAM" id="SSF56436">
    <property type="entry name" value="C-type lectin-like"/>
    <property type="match status" value="1"/>
</dbReference>
<accession>A0A6L6XRR5</accession>
<dbReference type="InterPro" id="IPR051043">
    <property type="entry name" value="Sulfatase_Mod_Factor_Kinase"/>
</dbReference>
<gene>
    <name evidence="2" type="ORF">GON03_12265</name>
</gene>
<evidence type="ECO:0000313" key="3">
    <source>
        <dbReference type="Proteomes" id="UP000473525"/>
    </source>
</evidence>
<dbReference type="InterPro" id="IPR005532">
    <property type="entry name" value="SUMF_dom"/>
</dbReference>
<keyword evidence="3" id="KW-1185">Reference proteome</keyword>
<dbReference type="Gene3D" id="3.90.1580.10">
    <property type="entry name" value="paralog of FGE (formylglycine-generating enzyme)"/>
    <property type="match status" value="1"/>
</dbReference>